<proteinExistence type="predicted"/>
<dbReference type="Proteomes" id="UP000237682">
    <property type="component" value="Unassembled WGS sequence"/>
</dbReference>
<dbReference type="AlphaFoldDB" id="A0A2S9QJ36"/>
<comment type="caution">
    <text evidence="3">The sequence shown here is derived from an EMBL/GenBank/DDBJ whole genome shotgun (WGS) entry which is preliminary data.</text>
</comment>
<dbReference type="RefSeq" id="WP_105860333.1">
    <property type="nucleotide sequence ID" value="NZ_PUEJ01000001.1"/>
</dbReference>
<feature type="repeat" description="TPR" evidence="1">
    <location>
        <begin position="74"/>
        <end position="107"/>
    </location>
</feature>
<gene>
    <name evidence="3" type="ORF">C5L14_01925</name>
</gene>
<name>A0A2S9QJ36_9HYPH</name>
<reference evidence="3 4" key="1">
    <citation type="submission" date="2018-02" db="EMBL/GenBank/DDBJ databases">
        <title>Whole genome sequencing of endophytic bacterium.</title>
        <authorList>
            <person name="Eedara R."/>
            <person name="Podile A.R."/>
        </authorList>
    </citation>
    <scope>NUCLEOTIDE SEQUENCE [LARGE SCALE GENOMIC DNA]</scope>
    <source>
        <strain evidence="3 4">RP1T</strain>
    </source>
</reference>
<keyword evidence="1" id="KW-0802">TPR repeat</keyword>
<protein>
    <submittedName>
        <fullName evidence="3">Uncharacterized protein</fullName>
    </submittedName>
</protein>
<accession>A0A2S9QJ36</accession>
<feature type="repeat" description="TPR" evidence="1">
    <location>
        <begin position="141"/>
        <end position="174"/>
    </location>
</feature>
<organism evidence="3 4">
    <name type="scientific">Labrys okinawensis</name>
    <dbReference type="NCBI Taxonomy" id="346911"/>
    <lineage>
        <taxon>Bacteria</taxon>
        <taxon>Pseudomonadati</taxon>
        <taxon>Pseudomonadota</taxon>
        <taxon>Alphaproteobacteria</taxon>
        <taxon>Hyphomicrobiales</taxon>
        <taxon>Xanthobacteraceae</taxon>
        <taxon>Labrys</taxon>
    </lineage>
</organism>
<evidence type="ECO:0000256" key="1">
    <source>
        <dbReference type="PROSITE-ProRule" id="PRU00339"/>
    </source>
</evidence>
<dbReference type="SUPFAM" id="SSF48452">
    <property type="entry name" value="TPR-like"/>
    <property type="match status" value="1"/>
</dbReference>
<sequence length="274" mass="27797">MRLRTAFCPVFAMMVLSACTTAHNANTPAVGLGSASNTQSSRLMRLAADVESHGDKGTALALYERAAAAPDASATANVEVGDAYVRAGSYPNAISAYRTALAKSPKDGKALVGLGSAMMATGDNEAGLRALGEGAQIVNTSSAYNRLGVAQTVAGQTGAAEASFSRALALSPSDLDIKANIALAASLAGDASKAMPFIQQVAAAPDAQLHHKRNLVVCYGLLGQDNQVRAAPPVGLSSGEVDALLARTRSIRAKASPKERAEALGLMNSAASAS</sequence>
<dbReference type="PROSITE" id="PS51257">
    <property type="entry name" value="PROKAR_LIPOPROTEIN"/>
    <property type="match status" value="1"/>
</dbReference>
<keyword evidence="4" id="KW-1185">Reference proteome</keyword>
<dbReference type="OrthoDB" id="8112627at2"/>
<dbReference type="EMBL" id="PUEJ01000001">
    <property type="protein sequence ID" value="PRH89369.1"/>
    <property type="molecule type" value="Genomic_DNA"/>
</dbReference>
<keyword evidence="2" id="KW-0732">Signal</keyword>
<dbReference type="Pfam" id="PF13432">
    <property type="entry name" value="TPR_16"/>
    <property type="match status" value="1"/>
</dbReference>
<dbReference type="InterPro" id="IPR019734">
    <property type="entry name" value="TPR_rpt"/>
</dbReference>
<evidence type="ECO:0000313" key="3">
    <source>
        <dbReference type="EMBL" id="PRH89369.1"/>
    </source>
</evidence>
<evidence type="ECO:0000313" key="4">
    <source>
        <dbReference type="Proteomes" id="UP000237682"/>
    </source>
</evidence>
<dbReference type="PROSITE" id="PS50005">
    <property type="entry name" value="TPR"/>
    <property type="match status" value="2"/>
</dbReference>
<dbReference type="InterPro" id="IPR011990">
    <property type="entry name" value="TPR-like_helical_dom_sf"/>
</dbReference>
<feature type="signal peptide" evidence="2">
    <location>
        <begin position="1"/>
        <end position="24"/>
    </location>
</feature>
<dbReference type="Gene3D" id="1.25.40.10">
    <property type="entry name" value="Tetratricopeptide repeat domain"/>
    <property type="match status" value="1"/>
</dbReference>
<dbReference type="SMART" id="SM00028">
    <property type="entry name" value="TPR"/>
    <property type="match status" value="2"/>
</dbReference>
<feature type="chain" id="PRO_5015761397" evidence="2">
    <location>
        <begin position="25"/>
        <end position="274"/>
    </location>
</feature>
<evidence type="ECO:0000256" key="2">
    <source>
        <dbReference type="SAM" id="SignalP"/>
    </source>
</evidence>